<protein>
    <recommendedName>
        <fullName evidence="9">chymotrypsin</fullName>
        <ecNumber evidence="9">3.4.21.1</ecNumber>
    </recommendedName>
</protein>
<keyword evidence="8" id="KW-1015">Disulfide bond</keyword>
<reference evidence="12" key="2">
    <citation type="submission" date="2025-08" db="UniProtKB">
        <authorList>
            <consortium name="Ensembl"/>
        </authorList>
    </citation>
    <scope>IDENTIFICATION</scope>
</reference>
<dbReference type="InterPro" id="IPR001314">
    <property type="entry name" value="Peptidase_S1A"/>
</dbReference>
<evidence type="ECO:0000256" key="1">
    <source>
        <dbReference type="ARBA" id="ARBA00004239"/>
    </source>
</evidence>
<dbReference type="InterPro" id="IPR001254">
    <property type="entry name" value="Trypsin_dom"/>
</dbReference>
<dbReference type="GO" id="GO:0005576">
    <property type="term" value="C:extracellular region"/>
    <property type="evidence" value="ECO:0007669"/>
    <property type="project" value="UniProtKB-SubCell"/>
</dbReference>
<dbReference type="PROSITE" id="PS00134">
    <property type="entry name" value="TRYPSIN_HIS"/>
    <property type="match status" value="2"/>
</dbReference>
<dbReference type="Pfam" id="PF00089">
    <property type="entry name" value="Trypsin"/>
    <property type="match status" value="2"/>
</dbReference>
<dbReference type="InterPro" id="IPR009003">
    <property type="entry name" value="Peptidase_S1_PA"/>
</dbReference>
<evidence type="ECO:0000256" key="3">
    <source>
        <dbReference type="ARBA" id="ARBA00022670"/>
    </source>
</evidence>
<dbReference type="FunFam" id="2.40.10.10:FF:000024">
    <property type="entry name" value="Serine protease 53"/>
    <property type="match status" value="1"/>
</dbReference>
<keyword evidence="4" id="KW-0732">Signal</keyword>
<dbReference type="InterPro" id="IPR043504">
    <property type="entry name" value="Peptidase_S1_PA_chymotrypsin"/>
</dbReference>
<dbReference type="PROSITE" id="PS00135">
    <property type="entry name" value="TRYPSIN_SER"/>
    <property type="match status" value="1"/>
</dbReference>
<dbReference type="Proteomes" id="UP000694680">
    <property type="component" value="Chromosome 8"/>
</dbReference>
<evidence type="ECO:0000256" key="10">
    <source>
        <dbReference type="RuleBase" id="RU363034"/>
    </source>
</evidence>
<evidence type="ECO:0000313" key="12">
    <source>
        <dbReference type="Ensembl" id="ENSGWIP00000031484.1"/>
    </source>
</evidence>
<dbReference type="SUPFAM" id="SSF50494">
    <property type="entry name" value="Trypsin-like serine proteases"/>
    <property type="match status" value="2"/>
</dbReference>
<keyword evidence="6 10" id="KW-0378">Hydrolase</keyword>
<dbReference type="PROSITE" id="PS50240">
    <property type="entry name" value="TRYPSIN_DOM"/>
    <property type="match status" value="2"/>
</dbReference>
<dbReference type="Gene3D" id="2.40.10.10">
    <property type="entry name" value="Trypsin-like serine proteases"/>
    <property type="match status" value="2"/>
</dbReference>
<dbReference type="GO" id="GO:0004252">
    <property type="term" value="F:serine-type endopeptidase activity"/>
    <property type="evidence" value="ECO:0007669"/>
    <property type="project" value="UniProtKB-EC"/>
</dbReference>
<dbReference type="InterPro" id="IPR033116">
    <property type="entry name" value="TRYPSIN_SER"/>
</dbReference>
<evidence type="ECO:0000256" key="8">
    <source>
        <dbReference type="ARBA" id="ARBA00023157"/>
    </source>
</evidence>
<feature type="domain" description="Peptidase S1" evidence="11">
    <location>
        <begin position="325"/>
        <end position="488"/>
    </location>
</feature>
<dbReference type="PANTHER" id="PTHR24252:SF7">
    <property type="entry name" value="HYALIN"/>
    <property type="match status" value="1"/>
</dbReference>
<dbReference type="PANTHER" id="PTHR24252">
    <property type="entry name" value="ACROSIN-RELATED"/>
    <property type="match status" value="1"/>
</dbReference>
<reference evidence="12" key="1">
    <citation type="submission" date="2020-06" db="EMBL/GenBank/DDBJ databases">
        <authorList>
            <consortium name="Wellcome Sanger Institute Data Sharing"/>
        </authorList>
    </citation>
    <scope>NUCLEOTIDE SEQUENCE [LARGE SCALE GENOMIC DNA]</scope>
</reference>
<proteinExistence type="predicted"/>
<evidence type="ECO:0000313" key="13">
    <source>
        <dbReference type="Proteomes" id="UP000694680"/>
    </source>
</evidence>
<dbReference type="AlphaFoldDB" id="A0A8C5GKF5"/>
<dbReference type="InterPro" id="IPR018114">
    <property type="entry name" value="TRYPSIN_HIS"/>
</dbReference>
<comment type="subcellular location">
    <subcellularLocation>
        <location evidence="1">Secreted</location>
        <location evidence="1">Extracellular space</location>
    </subcellularLocation>
</comment>
<reference evidence="12" key="3">
    <citation type="submission" date="2025-09" db="UniProtKB">
        <authorList>
            <consortium name="Ensembl"/>
        </authorList>
    </citation>
    <scope>IDENTIFICATION</scope>
</reference>
<dbReference type="EC" id="3.4.21.1" evidence="9"/>
<keyword evidence="13" id="KW-1185">Reference proteome</keyword>
<keyword evidence="2" id="KW-0964">Secreted</keyword>
<dbReference type="SMART" id="SM00020">
    <property type="entry name" value="Tryp_SPc"/>
    <property type="match status" value="2"/>
</dbReference>
<keyword evidence="3 10" id="KW-0645">Protease</keyword>
<dbReference type="CDD" id="cd00190">
    <property type="entry name" value="Tryp_SPc"/>
    <property type="match status" value="2"/>
</dbReference>
<feature type="domain" description="Peptidase S1" evidence="11">
    <location>
        <begin position="35"/>
        <end position="267"/>
    </location>
</feature>
<name>A0A8C5GKF5_GOUWI</name>
<evidence type="ECO:0000256" key="6">
    <source>
        <dbReference type="ARBA" id="ARBA00022801"/>
    </source>
</evidence>
<dbReference type="Ensembl" id="ENSGWIT00000034286.1">
    <property type="protein sequence ID" value="ENSGWIP00000031484.1"/>
    <property type="gene ID" value="ENSGWIG00000016160.1"/>
</dbReference>
<dbReference type="GO" id="GO:0007586">
    <property type="term" value="P:digestion"/>
    <property type="evidence" value="ECO:0007669"/>
    <property type="project" value="UniProtKB-KW"/>
</dbReference>
<evidence type="ECO:0000256" key="4">
    <source>
        <dbReference type="ARBA" id="ARBA00022729"/>
    </source>
</evidence>
<evidence type="ECO:0000256" key="7">
    <source>
        <dbReference type="ARBA" id="ARBA00022825"/>
    </source>
</evidence>
<evidence type="ECO:0000259" key="11">
    <source>
        <dbReference type="PROSITE" id="PS50240"/>
    </source>
</evidence>
<dbReference type="GO" id="GO:0006508">
    <property type="term" value="P:proteolysis"/>
    <property type="evidence" value="ECO:0007669"/>
    <property type="project" value="UniProtKB-KW"/>
</dbReference>
<dbReference type="FunFam" id="2.40.10.10:FF:000181">
    <property type="entry name" value="Chymotrypsinogen A"/>
    <property type="match status" value="1"/>
</dbReference>
<keyword evidence="5" id="KW-0222">Digestion</keyword>
<accession>A0A8C5GKF5</accession>
<sequence length="488" mass="52079">SQVQKIQGGESFTAGFTFITVLSSVCGQPPLNTRIVGGMVAPTGYWPWQVSLQLSGKHFCGGSLINNEWVLTAAHCLDDLPDGNLTVSLGRQTQNGSNPHEVSRTIARLISHESFNTTTTRDDIALLKLSSPVTFSNYILPVCLAAPGSTIHSGEDVWITGWAPGETGAGGLPDDLMEVEIPTVGNRQCSCHYGVGAITDNMLCAGFQEGGKDTCQGDSGGPMVIKYENRWIQLGVVSFGTGCARPGIPGVYTRVSSYMIWINGVIDTTTPKQPGYVPFKSMGANTDLSVTCPGLTPGGESFTAGFTFITVLSSVCGQPPLNTRIVGGMVAPTGYWPWQVSLQLSGKHFCGGSLINNEWVLTAAHCLDDLPDGNLTVSLGRQTQNGSNPHEVSRTIARLISHESFNTTTTRDDIALLKLSSPVTFSNYILPVCLAAPGSTIHSGEDVWITGWGYLSERGRSHSDVDSGIHYSTSTFTNEVLILQKVSK</sequence>
<evidence type="ECO:0000256" key="5">
    <source>
        <dbReference type="ARBA" id="ARBA00022757"/>
    </source>
</evidence>
<dbReference type="PRINTS" id="PR00722">
    <property type="entry name" value="CHYMOTRYPSIN"/>
</dbReference>
<keyword evidence="7 10" id="KW-0720">Serine protease</keyword>
<organism evidence="12 13">
    <name type="scientific">Gouania willdenowi</name>
    <name type="common">Blunt-snouted clingfish</name>
    <name type="synonym">Lepadogaster willdenowi</name>
    <dbReference type="NCBI Taxonomy" id="441366"/>
    <lineage>
        <taxon>Eukaryota</taxon>
        <taxon>Metazoa</taxon>
        <taxon>Chordata</taxon>
        <taxon>Craniata</taxon>
        <taxon>Vertebrata</taxon>
        <taxon>Euteleostomi</taxon>
        <taxon>Actinopterygii</taxon>
        <taxon>Neopterygii</taxon>
        <taxon>Teleostei</taxon>
        <taxon>Neoteleostei</taxon>
        <taxon>Acanthomorphata</taxon>
        <taxon>Ovalentaria</taxon>
        <taxon>Blenniimorphae</taxon>
        <taxon>Blenniiformes</taxon>
        <taxon>Gobiesocoidei</taxon>
        <taxon>Gobiesocidae</taxon>
        <taxon>Gobiesocinae</taxon>
        <taxon>Gouania</taxon>
    </lineage>
</organism>
<evidence type="ECO:0000256" key="9">
    <source>
        <dbReference type="ARBA" id="ARBA00044036"/>
    </source>
</evidence>
<evidence type="ECO:0000256" key="2">
    <source>
        <dbReference type="ARBA" id="ARBA00022525"/>
    </source>
</evidence>